<dbReference type="EMBL" id="FCOK02000023">
    <property type="protein sequence ID" value="SAL38286.1"/>
    <property type="molecule type" value="Genomic_DNA"/>
</dbReference>
<dbReference type="RefSeq" id="WP_063977847.1">
    <property type="nucleotide sequence ID" value="NZ_FCOK02000023.1"/>
</dbReference>
<name>A0A158H1S4_9BURK</name>
<accession>A0A158H1S4</accession>
<sequence length="101" mass="10614">METNEITGATNETIGKIQDVVGSVTGDAGAQFAGKAKELGGKVQEIYGQATGQLRQTTTENPLITLAVVGLAGFLLGALFKSANRDSINYDDVPPARGRRY</sequence>
<keyword evidence="2" id="KW-0472">Membrane</keyword>
<comment type="similarity">
    <text evidence="1">Belongs to the UPF0337 (CsbD) family.</text>
</comment>
<gene>
    <name evidence="4" type="ORF">AWB69_03749</name>
</gene>
<organism evidence="4 5">
    <name type="scientific">Caballeronia udeis</name>
    <dbReference type="NCBI Taxonomy" id="1232866"/>
    <lineage>
        <taxon>Bacteria</taxon>
        <taxon>Pseudomonadati</taxon>
        <taxon>Pseudomonadota</taxon>
        <taxon>Betaproteobacteria</taxon>
        <taxon>Burkholderiales</taxon>
        <taxon>Burkholderiaceae</taxon>
        <taxon>Caballeronia</taxon>
    </lineage>
</organism>
<feature type="domain" description="CsbD-like" evidence="3">
    <location>
        <begin position="4"/>
        <end position="54"/>
    </location>
</feature>
<evidence type="ECO:0000313" key="4">
    <source>
        <dbReference type="EMBL" id="SAL38286.1"/>
    </source>
</evidence>
<evidence type="ECO:0000256" key="2">
    <source>
        <dbReference type="SAM" id="Phobius"/>
    </source>
</evidence>
<evidence type="ECO:0000259" key="3">
    <source>
        <dbReference type="Pfam" id="PF05532"/>
    </source>
</evidence>
<dbReference type="Proteomes" id="UP000054683">
    <property type="component" value="Unassembled WGS sequence"/>
</dbReference>
<dbReference type="AlphaFoldDB" id="A0A158H1S4"/>
<keyword evidence="2" id="KW-1133">Transmembrane helix</keyword>
<feature type="transmembrane region" description="Helical" evidence="2">
    <location>
        <begin position="63"/>
        <end position="80"/>
    </location>
</feature>
<dbReference type="SUPFAM" id="SSF69047">
    <property type="entry name" value="Hypothetical protein YjbJ"/>
    <property type="match status" value="1"/>
</dbReference>
<dbReference type="Gene3D" id="1.10.1470.10">
    <property type="entry name" value="YjbJ"/>
    <property type="match status" value="1"/>
</dbReference>
<reference evidence="4 5" key="1">
    <citation type="submission" date="2016-01" db="EMBL/GenBank/DDBJ databases">
        <authorList>
            <person name="Oliw E.H."/>
        </authorList>
    </citation>
    <scope>NUCLEOTIDE SEQUENCE [LARGE SCALE GENOMIC DNA]</scope>
    <source>
        <strain evidence="4">LMG 27134</strain>
    </source>
</reference>
<dbReference type="OrthoDB" id="9009244at2"/>
<evidence type="ECO:0000313" key="5">
    <source>
        <dbReference type="Proteomes" id="UP000054683"/>
    </source>
</evidence>
<protein>
    <submittedName>
        <fullName evidence="4">CsbD family protein</fullName>
    </submittedName>
</protein>
<evidence type="ECO:0000256" key="1">
    <source>
        <dbReference type="ARBA" id="ARBA00009129"/>
    </source>
</evidence>
<keyword evidence="2" id="KW-0812">Transmembrane</keyword>
<proteinExistence type="inferred from homology"/>
<dbReference type="InterPro" id="IPR008462">
    <property type="entry name" value="CsbD"/>
</dbReference>
<dbReference type="Pfam" id="PF05532">
    <property type="entry name" value="CsbD"/>
    <property type="match status" value="1"/>
</dbReference>
<dbReference type="InterPro" id="IPR036629">
    <property type="entry name" value="YjbJ_sf"/>
</dbReference>